<gene>
    <name evidence="18" type="primary">LOC104597161</name>
</gene>
<evidence type="ECO:0000256" key="10">
    <source>
        <dbReference type="ARBA" id="ARBA00023033"/>
    </source>
</evidence>
<dbReference type="Gene3D" id="1.10.630.10">
    <property type="entry name" value="Cytochrome P450"/>
    <property type="match status" value="1"/>
</dbReference>
<dbReference type="FunCoup" id="A0A1U7ZTJ9">
    <property type="interactions" value="163"/>
</dbReference>
<evidence type="ECO:0000256" key="8">
    <source>
        <dbReference type="ARBA" id="ARBA00023002"/>
    </source>
</evidence>
<dbReference type="InterPro" id="IPR017972">
    <property type="entry name" value="Cyt_P450_CS"/>
</dbReference>
<dbReference type="KEGG" id="nnu:104597161"/>
<keyword evidence="10 16" id="KW-0503">Monooxygenase</keyword>
<keyword evidence="8 16" id="KW-0560">Oxidoreductase</keyword>
<comment type="pathway">
    <text evidence="13">Plant hormone degradation; abscisic acid degradation.</text>
</comment>
<evidence type="ECO:0000256" key="11">
    <source>
        <dbReference type="ARBA" id="ARBA00023136"/>
    </source>
</evidence>
<dbReference type="GO" id="GO:0009687">
    <property type="term" value="P:abscisic acid metabolic process"/>
    <property type="evidence" value="ECO:0000318"/>
    <property type="project" value="GO_Central"/>
</dbReference>
<keyword evidence="6 15" id="KW-0479">Metal-binding</keyword>
<comment type="catalytic activity">
    <reaction evidence="12">
        <text>2-cis-(+)-abscisate + reduced [NADPH--hemoprotein reductase] + O2 = (+)-8'-hydroxyabscisate + oxidized [NADPH--hemoprotein reductase] + H2O + H(+)</text>
        <dbReference type="Rhea" id="RHEA:12897"/>
        <dbReference type="Rhea" id="RHEA-COMP:11964"/>
        <dbReference type="Rhea" id="RHEA-COMP:11965"/>
        <dbReference type="ChEBI" id="CHEBI:15377"/>
        <dbReference type="ChEBI" id="CHEBI:15378"/>
        <dbReference type="ChEBI" id="CHEBI:15379"/>
        <dbReference type="ChEBI" id="CHEBI:37569"/>
        <dbReference type="ChEBI" id="CHEBI:57618"/>
        <dbReference type="ChEBI" id="CHEBI:58210"/>
        <dbReference type="ChEBI" id="CHEBI:58490"/>
        <dbReference type="EC" id="1.14.14.137"/>
    </reaction>
</comment>
<dbReference type="SUPFAM" id="SSF48264">
    <property type="entry name" value="Cytochrome P450"/>
    <property type="match status" value="1"/>
</dbReference>
<dbReference type="GO" id="GO:0005506">
    <property type="term" value="F:iron ion binding"/>
    <property type="evidence" value="ECO:0007669"/>
    <property type="project" value="InterPro"/>
</dbReference>
<dbReference type="GeneID" id="104597161"/>
<dbReference type="CDD" id="cd11043">
    <property type="entry name" value="CYP90-like"/>
    <property type="match status" value="1"/>
</dbReference>
<dbReference type="EC" id="1.14.14.137" evidence="14"/>
<feature type="binding site" description="axial binding residue" evidence="15">
    <location>
        <position position="424"/>
    </location>
    <ligand>
        <name>heme</name>
        <dbReference type="ChEBI" id="CHEBI:30413"/>
    </ligand>
    <ligandPart>
        <name>Fe</name>
        <dbReference type="ChEBI" id="CHEBI:18248"/>
    </ligandPart>
</feature>
<dbReference type="InterPro" id="IPR001128">
    <property type="entry name" value="Cyt_P450"/>
</dbReference>
<evidence type="ECO:0000256" key="2">
    <source>
        <dbReference type="ARBA" id="ARBA00004167"/>
    </source>
</evidence>
<dbReference type="InterPro" id="IPR036396">
    <property type="entry name" value="Cyt_P450_sf"/>
</dbReference>
<evidence type="ECO:0000313" key="17">
    <source>
        <dbReference type="Proteomes" id="UP000189703"/>
    </source>
</evidence>
<dbReference type="GO" id="GO:0010295">
    <property type="term" value="F:(+)-abscisic acid 8'-hydroxylase activity"/>
    <property type="evidence" value="ECO:0007669"/>
    <property type="project" value="UniProtKB-EC"/>
</dbReference>
<dbReference type="PANTHER" id="PTHR24286:SF220">
    <property type="entry name" value="ABSCISIC ACID 8'-HYDROXYLASE 2"/>
    <property type="match status" value="1"/>
</dbReference>
<sequence length="477" mass="54670">MQPPPASLPLLSATYLSHLLFFLSILWFFLLYLIQWRQTRNKHLPPGSMGWPYIGETLMLYSQNPDSFFSKRQKRYGDIFKTHILGCPCVMISSPEAAKAVLVSRAHLFKPTYPPSKEKLIGPEALFFQQGDYHSRLKKLVQDSFLPSALRGYVSEIEQIVLKLLPAWENETINTLQEMKKFAFDVAILSAFGAGWGVETERIKRLYHRLEKGYNSMPLNLPGTPFNKSMKARKLLNETLRRVIEKRRERKKQDGGLLGVLLGSKDHKLNHLTDSQVSDNIIGVIFAAHDTTASALTWILKYLHDNEELLEAVTKEQEGIRRGIIEENREMTWADTRSMLLTSRVIQETLRRASILSFTFREAVEDVEFGGYIIPKGWKVLPLFRSIHHCEDFFPDPEKFDPSRFEVPPRPNTYMPFGNGVHSCPGNELAKLEILVLLHHLTTTYRWKVVGEDDGIKYGPFPVPKGGLPVRVIPRNN</sequence>
<dbReference type="FunFam" id="1.10.630.10:FF:000014">
    <property type="entry name" value="Abscisic acid 8"/>
    <property type="match status" value="1"/>
</dbReference>
<dbReference type="eggNOG" id="KOG0157">
    <property type="taxonomic scope" value="Eukaryota"/>
</dbReference>
<evidence type="ECO:0000256" key="9">
    <source>
        <dbReference type="ARBA" id="ARBA00023004"/>
    </source>
</evidence>
<organism evidence="17 18">
    <name type="scientific">Nelumbo nucifera</name>
    <name type="common">Sacred lotus</name>
    <dbReference type="NCBI Taxonomy" id="4432"/>
    <lineage>
        <taxon>Eukaryota</taxon>
        <taxon>Viridiplantae</taxon>
        <taxon>Streptophyta</taxon>
        <taxon>Embryophyta</taxon>
        <taxon>Tracheophyta</taxon>
        <taxon>Spermatophyta</taxon>
        <taxon>Magnoliopsida</taxon>
        <taxon>Proteales</taxon>
        <taxon>Nelumbonaceae</taxon>
        <taxon>Nelumbo</taxon>
    </lineage>
</organism>
<dbReference type="InterPro" id="IPR002401">
    <property type="entry name" value="Cyt_P450_E_grp-I"/>
</dbReference>
<dbReference type="STRING" id="4432.A0A1U7ZTJ9"/>
<evidence type="ECO:0000256" key="3">
    <source>
        <dbReference type="ARBA" id="ARBA00010617"/>
    </source>
</evidence>
<dbReference type="RefSeq" id="XP_010256885.1">
    <property type="nucleotide sequence ID" value="XM_010258583.2"/>
</dbReference>
<dbReference type="Pfam" id="PF00067">
    <property type="entry name" value="p450"/>
    <property type="match status" value="1"/>
</dbReference>
<keyword evidence="4 15" id="KW-0349">Heme</keyword>
<name>A0A1U7ZTJ9_NELNU</name>
<dbReference type="PANTHER" id="PTHR24286">
    <property type="entry name" value="CYTOCHROME P450 26"/>
    <property type="match status" value="1"/>
</dbReference>
<keyword evidence="7" id="KW-1133">Transmembrane helix</keyword>
<accession>A0A1U7ZTJ9</accession>
<evidence type="ECO:0000256" key="14">
    <source>
        <dbReference type="ARBA" id="ARBA00066338"/>
    </source>
</evidence>
<dbReference type="OMA" id="REIIPPW"/>
<evidence type="ECO:0000256" key="7">
    <source>
        <dbReference type="ARBA" id="ARBA00022989"/>
    </source>
</evidence>
<evidence type="ECO:0000256" key="16">
    <source>
        <dbReference type="RuleBase" id="RU000461"/>
    </source>
</evidence>
<comment type="cofactor">
    <cofactor evidence="1 15">
        <name>heme</name>
        <dbReference type="ChEBI" id="CHEBI:30413"/>
    </cofactor>
</comment>
<evidence type="ECO:0000256" key="13">
    <source>
        <dbReference type="ARBA" id="ARBA00060633"/>
    </source>
</evidence>
<evidence type="ECO:0000313" key="18">
    <source>
        <dbReference type="RefSeq" id="XP_010256885.1"/>
    </source>
</evidence>
<keyword evidence="17" id="KW-1185">Reference proteome</keyword>
<dbReference type="Proteomes" id="UP000189703">
    <property type="component" value="Unplaced"/>
</dbReference>
<dbReference type="GO" id="GO:0016020">
    <property type="term" value="C:membrane"/>
    <property type="evidence" value="ECO:0007669"/>
    <property type="project" value="UniProtKB-SubCell"/>
</dbReference>
<evidence type="ECO:0000256" key="15">
    <source>
        <dbReference type="PIRSR" id="PIRSR602401-1"/>
    </source>
</evidence>
<dbReference type="PRINTS" id="PR00463">
    <property type="entry name" value="EP450I"/>
</dbReference>
<proteinExistence type="inferred from homology"/>
<evidence type="ECO:0000256" key="4">
    <source>
        <dbReference type="ARBA" id="ARBA00022617"/>
    </source>
</evidence>
<evidence type="ECO:0000256" key="5">
    <source>
        <dbReference type="ARBA" id="ARBA00022692"/>
    </source>
</evidence>
<dbReference type="AlphaFoldDB" id="A0A1U7ZTJ9"/>
<reference evidence="18" key="1">
    <citation type="submission" date="2025-08" db="UniProtKB">
        <authorList>
            <consortium name="RefSeq"/>
        </authorList>
    </citation>
    <scope>IDENTIFICATION</scope>
</reference>
<keyword evidence="11" id="KW-0472">Membrane</keyword>
<dbReference type="PROSITE" id="PS00086">
    <property type="entry name" value="CYTOCHROME_P450"/>
    <property type="match status" value="1"/>
</dbReference>
<protein>
    <recommendedName>
        <fullName evidence="14">(+)-abscisic acid 8'-hydroxylase</fullName>
        <ecNumber evidence="14">1.14.14.137</ecNumber>
    </recommendedName>
</protein>
<comment type="subcellular location">
    <subcellularLocation>
        <location evidence="2">Membrane</location>
        <topology evidence="2">Single-pass membrane protein</topology>
    </subcellularLocation>
</comment>
<evidence type="ECO:0000256" key="6">
    <source>
        <dbReference type="ARBA" id="ARBA00022723"/>
    </source>
</evidence>
<dbReference type="PRINTS" id="PR00385">
    <property type="entry name" value="P450"/>
</dbReference>
<evidence type="ECO:0000256" key="1">
    <source>
        <dbReference type="ARBA" id="ARBA00001971"/>
    </source>
</evidence>
<keyword evidence="5" id="KW-0812">Transmembrane</keyword>
<dbReference type="GO" id="GO:0004497">
    <property type="term" value="F:monooxygenase activity"/>
    <property type="evidence" value="ECO:0000318"/>
    <property type="project" value="GO_Central"/>
</dbReference>
<keyword evidence="9 15" id="KW-0408">Iron</keyword>
<comment type="similarity">
    <text evidence="3 16">Belongs to the cytochrome P450 family.</text>
</comment>
<dbReference type="GO" id="GO:0020037">
    <property type="term" value="F:heme binding"/>
    <property type="evidence" value="ECO:0007669"/>
    <property type="project" value="InterPro"/>
</dbReference>
<dbReference type="OrthoDB" id="1372046at2759"/>
<evidence type="ECO:0000256" key="12">
    <source>
        <dbReference type="ARBA" id="ARBA00050609"/>
    </source>
</evidence>